<organism evidence="2 3">
    <name type="scientific">Canna indica</name>
    <name type="common">Indian-shot</name>
    <dbReference type="NCBI Taxonomy" id="4628"/>
    <lineage>
        <taxon>Eukaryota</taxon>
        <taxon>Viridiplantae</taxon>
        <taxon>Streptophyta</taxon>
        <taxon>Embryophyta</taxon>
        <taxon>Tracheophyta</taxon>
        <taxon>Spermatophyta</taxon>
        <taxon>Magnoliopsida</taxon>
        <taxon>Liliopsida</taxon>
        <taxon>Zingiberales</taxon>
        <taxon>Cannaceae</taxon>
        <taxon>Canna</taxon>
    </lineage>
</organism>
<accession>A0AAQ3L399</accession>
<protein>
    <submittedName>
        <fullName evidence="2">Uncharacterized protein</fullName>
    </submittedName>
</protein>
<keyword evidence="3" id="KW-1185">Reference proteome</keyword>
<evidence type="ECO:0000256" key="1">
    <source>
        <dbReference type="SAM" id="MobiDB-lite"/>
    </source>
</evidence>
<dbReference type="EMBL" id="CP136897">
    <property type="protein sequence ID" value="WOL18307.1"/>
    <property type="molecule type" value="Genomic_DNA"/>
</dbReference>
<feature type="compositionally biased region" description="Basic and acidic residues" evidence="1">
    <location>
        <begin position="1"/>
        <end position="12"/>
    </location>
</feature>
<reference evidence="2 3" key="1">
    <citation type="submission" date="2023-10" db="EMBL/GenBank/DDBJ databases">
        <title>Chromosome-scale genome assembly provides insights into flower coloration mechanisms of Canna indica.</title>
        <authorList>
            <person name="Li C."/>
        </authorList>
    </citation>
    <scope>NUCLEOTIDE SEQUENCE [LARGE SCALE GENOMIC DNA]</scope>
    <source>
        <tissue evidence="2">Flower</tissue>
    </source>
</reference>
<feature type="region of interest" description="Disordered" evidence="1">
    <location>
        <begin position="1"/>
        <end position="35"/>
    </location>
</feature>
<dbReference type="PANTHER" id="PTHR33181:SF54">
    <property type="entry name" value="OS05G0138000 PROTEIN"/>
    <property type="match status" value="1"/>
</dbReference>
<name>A0AAQ3L399_9LILI</name>
<proteinExistence type="predicted"/>
<evidence type="ECO:0000313" key="3">
    <source>
        <dbReference type="Proteomes" id="UP001327560"/>
    </source>
</evidence>
<gene>
    <name evidence="2" type="ORF">Cni_G27101</name>
</gene>
<dbReference type="AlphaFoldDB" id="A0AAQ3L399"/>
<evidence type="ECO:0000313" key="2">
    <source>
        <dbReference type="EMBL" id="WOL18307.1"/>
    </source>
</evidence>
<sequence length="102" mass="11601">MGRNEKNVRLETAEYFSRSPTPSSHSSSPGTRRRARTPAAMSWWYKKVVFPVRRAWIAVSSRGKPPKHGGGGILKLYDDVRMCGYQDVEVMWEMLTSTAPKQ</sequence>
<dbReference type="PANTHER" id="PTHR33181">
    <property type="entry name" value="OS01G0778500 PROTEIN"/>
    <property type="match status" value="1"/>
</dbReference>
<feature type="compositionally biased region" description="Low complexity" evidence="1">
    <location>
        <begin position="17"/>
        <end position="30"/>
    </location>
</feature>
<dbReference type="Proteomes" id="UP001327560">
    <property type="component" value="Chromosome 8"/>
</dbReference>